<dbReference type="InterPro" id="IPR011009">
    <property type="entry name" value="Kinase-like_dom_sf"/>
</dbReference>
<dbReference type="GO" id="GO:0030688">
    <property type="term" value="C:preribosome, small subunit precursor"/>
    <property type="evidence" value="ECO:0007669"/>
    <property type="project" value="TreeGrafter"/>
</dbReference>
<comment type="catalytic activity">
    <reaction evidence="17">
        <text>L-seryl-[protein] + ATP = O-phospho-L-seryl-[protein] + ADP + H(+)</text>
        <dbReference type="Rhea" id="RHEA:17989"/>
        <dbReference type="Rhea" id="RHEA-COMP:9863"/>
        <dbReference type="Rhea" id="RHEA-COMP:11604"/>
        <dbReference type="ChEBI" id="CHEBI:15378"/>
        <dbReference type="ChEBI" id="CHEBI:29999"/>
        <dbReference type="ChEBI" id="CHEBI:30616"/>
        <dbReference type="ChEBI" id="CHEBI:83421"/>
        <dbReference type="ChEBI" id="CHEBI:456216"/>
        <dbReference type="EC" id="2.7.11.1"/>
    </reaction>
</comment>
<evidence type="ECO:0000313" key="25">
    <source>
        <dbReference type="EMBL" id="ROL51429.1"/>
    </source>
</evidence>
<dbReference type="InterPro" id="IPR018935">
    <property type="entry name" value="RIO_kinase_CS"/>
</dbReference>
<evidence type="ECO:0000256" key="4">
    <source>
        <dbReference type="ARBA" id="ARBA00009196"/>
    </source>
</evidence>
<evidence type="ECO:0000256" key="14">
    <source>
        <dbReference type="ARBA" id="ARBA00022840"/>
    </source>
</evidence>
<keyword evidence="6" id="KW-0963">Cytoplasm</keyword>
<dbReference type="GO" id="GO:0004674">
    <property type="term" value="F:protein serine/threonine kinase activity"/>
    <property type="evidence" value="ECO:0007669"/>
    <property type="project" value="UniProtKB-KW"/>
</dbReference>
<dbReference type="SMART" id="SM00090">
    <property type="entry name" value="RIO"/>
    <property type="match status" value="1"/>
</dbReference>
<feature type="compositionally biased region" description="Low complexity" evidence="22">
    <location>
        <begin position="933"/>
        <end position="942"/>
    </location>
</feature>
<feature type="compositionally biased region" description="Low complexity" evidence="22">
    <location>
        <begin position="478"/>
        <end position="500"/>
    </location>
</feature>
<feature type="region of interest" description="Disordered" evidence="22">
    <location>
        <begin position="854"/>
        <end position="942"/>
    </location>
</feature>
<evidence type="ECO:0000256" key="1">
    <source>
        <dbReference type="ARBA" id="ARBA00001946"/>
    </source>
</evidence>
<gene>
    <name evidence="25" type="ORF">DPX16_22525</name>
</gene>
<evidence type="ECO:0000259" key="24">
    <source>
        <dbReference type="SMART" id="SM01272"/>
    </source>
</evidence>
<dbReference type="Proteomes" id="UP000281406">
    <property type="component" value="Unassembled WGS sequence"/>
</dbReference>
<dbReference type="GO" id="GO:0005829">
    <property type="term" value="C:cytosol"/>
    <property type="evidence" value="ECO:0007669"/>
    <property type="project" value="TreeGrafter"/>
</dbReference>
<feature type="compositionally biased region" description="Low complexity" evidence="22">
    <location>
        <begin position="35"/>
        <end position="45"/>
    </location>
</feature>
<feature type="region of interest" description="Disordered" evidence="22">
    <location>
        <begin position="1509"/>
        <end position="1552"/>
    </location>
</feature>
<keyword evidence="14" id="KW-0067">ATP-binding</keyword>
<feature type="domain" description="LsmAD" evidence="24">
    <location>
        <begin position="184"/>
        <end position="252"/>
    </location>
</feature>
<accession>A0A3N0YYR7</accession>
<dbReference type="GO" id="GO:0030490">
    <property type="term" value="P:maturation of SSU-rRNA"/>
    <property type="evidence" value="ECO:0007669"/>
    <property type="project" value="TreeGrafter"/>
</dbReference>
<evidence type="ECO:0000256" key="8">
    <source>
        <dbReference type="ARBA" id="ARBA00022527"/>
    </source>
</evidence>
<dbReference type="Pfam" id="PF09202">
    <property type="entry name" value="Rio2_N"/>
    <property type="match status" value="1"/>
</dbReference>
<evidence type="ECO:0000256" key="12">
    <source>
        <dbReference type="ARBA" id="ARBA00022741"/>
    </source>
</evidence>
<feature type="compositionally biased region" description="Pro residues" evidence="22">
    <location>
        <begin position="352"/>
        <end position="362"/>
    </location>
</feature>
<keyword evidence="12" id="KW-0547">Nucleotide-binding</keyword>
<evidence type="ECO:0000256" key="17">
    <source>
        <dbReference type="ARBA" id="ARBA00048679"/>
    </source>
</evidence>
<feature type="region of interest" description="Disordered" evidence="22">
    <location>
        <begin position="1476"/>
        <end position="1496"/>
    </location>
</feature>
<evidence type="ECO:0000256" key="15">
    <source>
        <dbReference type="ARBA" id="ARBA00022842"/>
    </source>
</evidence>
<evidence type="ECO:0000256" key="11">
    <source>
        <dbReference type="ARBA" id="ARBA00022723"/>
    </source>
</evidence>
<evidence type="ECO:0000256" key="20">
    <source>
        <dbReference type="ARBA" id="ARBA00068837"/>
    </source>
</evidence>
<feature type="compositionally biased region" description="Polar residues" evidence="22">
    <location>
        <begin position="436"/>
        <end position="447"/>
    </location>
</feature>
<feature type="region of interest" description="Disordered" evidence="22">
    <location>
        <begin position="777"/>
        <end position="799"/>
    </location>
</feature>
<dbReference type="PANTHER" id="PTHR45852:SF1">
    <property type="entry name" value="SERINE_THREONINE-PROTEIN KINASE RIO2"/>
    <property type="match status" value="1"/>
</dbReference>
<dbReference type="OrthoDB" id="2275718at2759"/>
<dbReference type="Pfam" id="PF06741">
    <property type="entry name" value="LsmAD"/>
    <property type="match status" value="1"/>
</dbReference>
<dbReference type="SUPFAM" id="SSF46785">
    <property type="entry name" value="Winged helix' DNA-binding domain"/>
    <property type="match status" value="1"/>
</dbReference>
<keyword evidence="15" id="KW-0460">Magnesium</keyword>
<keyword evidence="11" id="KW-0479">Metal-binding</keyword>
<feature type="compositionally biased region" description="Basic and acidic residues" evidence="22">
    <location>
        <begin position="587"/>
        <end position="604"/>
    </location>
</feature>
<keyword evidence="8" id="KW-0723">Serine/threonine-protein kinase</keyword>
<comment type="caution">
    <text evidence="25">The sequence shown here is derived from an EMBL/GenBank/DDBJ whole genome shotgun (WGS) entry which is preliminary data.</text>
</comment>
<dbReference type="GO" id="GO:0005524">
    <property type="term" value="F:ATP binding"/>
    <property type="evidence" value="ECO:0007669"/>
    <property type="project" value="UniProtKB-KW"/>
</dbReference>
<dbReference type="Gene3D" id="1.10.510.10">
    <property type="entry name" value="Transferase(Phosphotransferase) domain 1"/>
    <property type="match status" value="1"/>
</dbReference>
<dbReference type="InterPro" id="IPR015285">
    <property type="entry name" value="RIO2_wHTH_N"/>
</dbReference>
<dbReference type="InterPro" id="IPR000687">
    <property type="entry name" value="RIO_kinase"/>
</dbReference>
<evidence type="ECO:0000256" key="10">
    <source>
        <dbReference type="ARBA" id="ARBA00022679"/>
    </source>
</evidence>
<keyword evidence="9" id="KW-0597">Phosphoprotein</keyword>
<evidence type="ECO:0000259" key="23">
    <source>
        <dbReference type="SMART" id="SM00090"/>
    </source>
</evidence>
<feature type="compositionally biased region" description="Polar residues" evidence="22">
    <location>
        <begin position="634"/>
        <end position="646"/>
    </location>
</feature>
<keyword evidence="13" id="KW-0418">Kinase</keyword>
<evidence type="ECO:0000256" key="19">
    <source>
        <dbReference type="ARBA" id="ARBA00068353"/>
    </source>
</evidence>
<dbReference type="InterPro" id="IPR036388">
    <property type="entry name" value="WH-like_DNA-bd_sf"/>
</dbReference>
<dbReference type="SMART" id="SM01272">
    <property type="entry name" value="LsmAD"/>
    <property type="match status" value="1"/>
</dbReference>
<evidence type="ECO:0000256" key="3">
    <source>
        <dbReference type="ARBA" id="ARBA00007503"/>
    </source>
</evidence>
<feature type="region of interest" description="Disordered" evidence="22">
    <location>
        <begin position="260"/>
        <end position="727"/>
    </location>
</feature>
<dbReference type="InterPro" id="IPR009818">
    <property type="entry name" value="PAM2_motif"/>
</dbReference>
<name>A0A3N0YYR7_ANAGA</name>
<comment type="subunit">
    <text evidence="18">Associated with late 40S pre-ribosomal particles. Interacts with PLK1 (via its N-terminus).</text>
</comment>
<dbReference type="PANTHER" id="PTHR45852">
    <property type="entry name" value="SER/THR-PROTEIN KINASE RIO2"/>
    <property type="match status" value="1"/>
</dbReference>
<dbReference type="PROSITE" id="PS01245">
    <property type="entry name" value="RIO1"/>
    <property type="match status" value="1"/>
</dbReference>
<feature type="compositionally biased region" description="Basic and acidic residues" evidence="22">
    <location>
        <begin position="508"/>
        <end position="517"/>
    </location>
</feature>
<evidence type="ECO:0000256" key="16">
    <source>
        <dbReference type="ARBA" id="ARBA00047899"/>
    </source>
</evidence>
<protein>
    <recommendedName>
        <fullName evidence="19">Serine/threonine-protein kinase RIO2</fullName>
        <ecNumber evidence="5">2.7.11.1</ecNumber>
    </recommendedName>
    <alternativeName>
        <fullName evidence="21">RIO kinase 2</fullName>
    </alternativeName>
    <alternativeName>
        <fullName evidence="20">Serine/threonine-protein kinase rio2</fullName>
    </alternativeName>
</protein>
<dbReference type="InterPro" id="IPR030484">
    <property type="entry name" value="Rio2"/>
</dbReference>
<feature type="region of interest" description="Disordered" evidence="22">
    <location>
        <begin position="1340"/>
        <end position="1378"/>
    </location>
</feature>
<evidence type="ECO:0000256" key="6">
    <source>
        <dbReference type="ARBA" id="ARBA00022490"/>
    </source>
</evidence>
<feature type="compositionally biased region" description="Acidic residues" evidence="22">
    <location>
        <begin position="1352"/>
        <end position="1372"/>
    </location>
</feature>
<feature type="domain" description="RIO kinase" evidence="23">
    <location>
        <begin position="1097"/>
        <end position="1320"/>
    </location>
</feature>
<feature type="region of interest" description="Disordered" evidence="22">
    <location>
        <begin position="1"/>
        <end position="53"/>
    </location>
</feature>
<dbReference type="Pfam" id="PF07145">
    <property type="entry name" value="PAM2"/>
    <property type="match status" value="1"/>
</dbReference>
<dbReference type="Pfam" id="PF01163">
    <property type="entry name" value="RIO1"/>
    <property type="match status" value="1"/>
</dbReference>
<evidence type="ECO:0000256" key="13">
    <source>
        <dbReference type="ARBA" id="ARBA00022777"/>
    </source>
</evidence>
<dbReference type="EMBL" id="RJVU01018862">
    <property type="protein sequence ID" value="ROL51429.1"/>
    <property type="molecule type" value="Genomic_DNA"/>
</dbReference>
<keyword evidence="7" id="KW-0690">Ribosome biogenesis</keyword>
<evidence type="ECO:0000256" key="18">
    <source>
        <dbReference type="ARBA" id="ARBA00064676"/>
    </source>
</evidence>
<dbReference type="CDD" id="cd05144">
    <property type="entry name" value="RIO2_C"/>
    <property type="match status" value="1"/>
</dbReference>
<dbReference type="GO" id="GO:0005634">
    <property type="term" value="C:nucleus"/>
    <property type="evidence" value="ECO:0007669"/>
    <property type="project" value="TreeGrafter"/>
</dbReference>
<feature type="compositionally biased region" description="Gly residues" evidence="22">
    <location>
        <begin position="25"/>
        <end position="34"/>
    </location>
</feature>
<reference evidence="25 26" key="1">
    <citation type="submission" date="2018-10" db="EMBL/GenBank/DDBJ databases">
        <title>Genome assembly for a Yunnan-Guizhou Plateau 3E fish, Anabarilius grahami (Regan), and its evolutionary and genetic applications.</title>
        <authorList>
            <person name="Jiang W."/>
        </authorList>
    </citation>
    <scope>NUCLEOTIDE SEQUENCE [LARGE SCALE GENOMIC DNA]</scope>
    <source>
        <strain evidence="25">AG-KIZ</strain>
        <tissue evidence="25">Muscle</tissue>
    </source>
</reference>
<evidence type="ECO:0000256" key="7">
    <source>
        <dbReference type="ARBA" id="ARBA00022517"/>
    </source>
</evidence>
<keyword evidence="10" id="KW-0808">Transferase</keyword>
<feature type="compositionally biased region" description="Polar residues" evidence="22">
    <location>
        <begin position="655"/>
        <end position="666"/>
    </location>
</feature>
<feature type="region of interest" description="Disordered" evidence="22">
    <location>
        <begin position="954"/>
        <end position="983"/>
    </location>
</feature>
<evidence type="ECO:0000256" key="22">
    <source>
        <dbReference type="SAM" id="MobiDB-lite"/>
    </source>
</evidence>
<comment type="catalytic activity">
    <reaction evidence="16">
        <text>L-threonyl-[protein] + ATP = O-phospho-L-threonyl-[protein] + ADP + H(+)</text>
        <dbReference type="Rhea" id="RHEA:46608"/>
        <dbReference type="Rhea" id="RHEA-COMP:11060"/>
        <dbReference type="Rhea" id="RHEA-COMP:11605"/>
        <dbReference type="ChEBI" id="CHEBI:15378"/>
        <dbReference type="ChEBI" id="CHEBI:30013"/>
        <dbReference type="ChEBI" id="CHEBI:30616"/>
        <dbReference type="ChEBI" id="CHEBI:61977"/>
        <dbReference type="ChEBI" id="CHEBI:456216"/>
        <dbReference type="EC" id="2.7.11.1"/>
    </reaction>
</comment>
<evidence type="ECO:0000256" key="21">
    <source>
        <dbReference type="ARBA" id="ARBA00076005"/>
    </source>
</evidence>
<evidence type="ECO:0000256" key="9">
    <source>
        <dbReference type="ARBA" id="ARBA00022553"/>
    </source>
</evidence>
<comment type="cofactor">
    <cofactor evidence="1">
        <name>Mg(2+)</name>
        <dbReference type="ChEBI" id="CHEBI:18420"/>
    </cofactor>
</comment>
<proteinExistence type="inferred from homology"/>
<dbReference type="FunFam" id="1.10.10.10:FF:000053">
    <property type="entry name" value="Serine/threonine-protein kinase RIO2"/>
    <property type="match status" value="1"/>
</dbReference>
<feature type="compositionally biased region" description="Polar residues" evidence="22">
    <location>
        <begin position="1483"/>
        <end position="1496"/>
    </location>
</feature>
<feature type="compositionally biased region" description="Polar residues" evidence="22">
    <location>
        <begin position="456"/>
        <end position="476"/>
    </location>
</feature>
<dbReference type="InterPro" id="IPR009604">
    <property type="entry name" value="LsmAD_domain"/>
</dbReference>
<dbReference type="SUPFAM" id="SSF56112">
    <property type="entry name" value="Protein kinase-like (PK-like)"/>
    <property type="match status" value="1"/>
</dbReference>
<comment type="similarity">
    <text evidence="4">Belongs to the protein kinase superfamily. RIO-type Ser/Thr kinase family.</text>
</comment>
<comment type="similarity">
    <text evidence="3">Belongs to the ataxin-2 family.</text>
</comment>
<feature type="compositionally biased region" description="Low complexity" evidence="22">
    <location>
        <begin position="363"/>
        <end position="372"/>
    </location>
</feature>
<dbReference type="Gene3D" id="3.30.200.20">
    <property type="entry name" value="Phosphorylase Kinase, domain 1"/>
    <property type="match status" value="1"/>
</dbReference>
<feature type="compositionally biased region" description="Basic and acidic residues" evidence="22">
    <location>
        <begin position="671"/>
        <end position="688"/>
    </location>
</feature>
<dbReference type="FunFam" id="1.10.510.10:FF:000307">
    <property type="entry name" value="Serine/threonine-protein kinase RIO2"/>
    <property type="match status" value="1"/>
</dbReference>
<sequence>MSMKPQAGGNRKPGGSNSGAAAASGTGGAGGGVGRQNIGRGRNNAKGPSTAGNKCELKVKNGLIYEGVFKTYGPECEIVLDAAHRKSVEPNVGPRREDIVESIIFKSSDVVVVHFKDVDLNYAKKDNFTDSAVSARLNGEHKEKDLEPWDGGEQHISGSMESLDTDLSNGWDPDEMFKYNEETYGVKSTYDSSLSSYTVPLERDNSEEFLKREARASQLAEEIEASATYKARVALENDDRSEEEKYTAVVRGERELHSLNRENKYIPPSQRNREPGMSWGAGRQNSPRLVQCSPGPPTPRSGSHDYNAMDQRVVNGGAYPWPSRCPSPSSRPPSRYQSGPTNSLPPRAATPTRPPSRPPSRPSRPLSHPSAHGSSGPLSTMPKRLSSEGPPRMSPKSQRTPRPHRVASCRGGGPPPPDYMSPGASVEVSAPPLARNSPSGGTWSSVVSGAHRPRSPRQNSVGGGAPSSSCLSSPQAGTVPVDSVTASTTATSPTAANPATNLDASPIEEAKELRVLETRQNSPNANKENVKPIEASASITRSIGKGPPNMAPDHRKQIDNLRKFSEDFRLPSSSNPDPVFETMVNKTPRDLGEKPKDQAAEKSAVDSTGLKVSMESGVNEETSTSVIVALAGSKSGTPALSPSSAVLEQKRGPDVTSQGVQTTLPLANTAAKDKDEKEKNDPVAESVRKSTLNPNAKEFNPRVFCSPPKPATTPTLTRPQGQPSPSIVVQQPPVYGQTMFQMYPLTPVSPGVQPPAMYHVQVPHMAMSQTKPYRPGKVPNMPQQRPDQHHPPGTSTMMHPATAAGPPIVAPNPAYSTQYFTCSPQQFASQPLVQQMPHYQSQAQHVFSPMIQGSARMITPPGHGQPSLVSSSTTQYGEQTHTMYVSPTPIPQQFPHPSSTLHAHPQHPQPSATPTGQPQQGNQHGGSHPAPSPVQHPQHQAAAQAMHLGNPPQQQMYSALAPTPPSAHMQSGMVPQHHGTPSHPPTMMLMATQAPTGPQPALPQGTLNPIPVSSATHYSYTLTPGGNGFAIMGKLNVVILRYLSRDDFRVLTAVEMGMKNHEIVPVSLIASIASLKHGGCNKVLRELVKHKLLAYERSKTVQGYRLNYGGYDYLALKTLSSRDVIVSVGNQMGVGKESDIYIVANAEGEQFALKLHRLGRTSFRNLKNKRDYHKHRHTISWLYLSRLSAMKEYAYMKALYDQGFPVPKPVDYNRHAVVMELINGYPLCQIREIQDPATLYSEIMELIVKLANHGLIHGDFNEFNLMLDDNDHVTMIDFPQMVSTSHFNAEWYFDRDVKCVRDFFIRRFNYESELYPTFKDIRRACSLDVEISASGYTKELQQDDSLLHPEGPEGEELSEDEDEDDDISESADDTQQAASEDVISMEEYKHAMLELEGLQITKETPSEENDTEEHEGARCQEDIPAEDIQKETVSDISKDLAGDEEDEVEDECPDLVDLSACNKEFRPFRDQLSLENEHRTRTTSEMSIGSVGSCSTIPPEVIRQKVKRQLTKQQKAAQRRRLQKGEANLVTKERRENQNNIKGSLDAASFWG</sequence>
<feature type="compositionally biased region" description="Polar residues" evidence="22">
    <location>
        <begin position="867"/>
        <end position="885"/>
    </location>
</feature>
<keyword evidence="26" id="KW-1185">Reference proteome</keyword>
<evidence type="ECO:0000256" key="2">
    <source>
        <dbReference type="ARBA" id="ARBA00004496"/>
    </source>
</evidence>
<feature type="compositionally biased region" description="Polar residues" evidence="22">
    <location>
        <begin position="518"/>
        <end position="527"/>
    </location>
</feature>
<dbReference type="Gene3D" id="1.10.10.10">
    <property type="entry name" value="Winged helix-like DNA-binding domain superfamily/Winged helix DNA-binding domain"/>
    <property type="match status" value="1"/>
</dbReference>
<dbReference type="GO" id="GO:0046872">
    <property type="term" value="F:metal ion binding"/>
    <property type="evidence" value="ECO:0007669"/>
    <property type="project" value="UniProtKB-KW"/>
</dbReference>
<dbReference type="EC" id="2.7.11.1" evidence="5"/>
<dbReference type="InterPro" id="IPR018934">
    <property type="entry name" value="RIO_dom"/>
</dbReference>
<dbReference type="FunFam" id="3.30.200.20:FF:000052">
    <property type="entry name" value="Serine/threonine-protein kinase RIO2"/>
    <property type="match status" value="1"/>
</dbReference>
<organism evidence="25 26">
    <name type="scientific">Anabarilius grahami</name>
    <name type="common">Kanglang fish</name>
    <name type="synonym">Barilius grahami</name>
    <dbReference type="NCBI Taxonomy" id="495550"/>
    <lineage>
        <taxon>Eukaryota</taxon>
        <taxon>Metazoa</taxon>
        <taxon>Chordata</taxon>
        <taxon>Craniata</taxon>
        <taxon>Vertebrata</taxon>
        <taxon>Euteleostomi</taxon>
        <taxon>Actinopterygii</taxon>
        <taxon>Neopterygii</taxon>
        <taxon>Teleostei</taxon>
        <taxon>Ostariophysi</taxon>
        <taxon>Cypriniformes</taxon>
        <taxon>Xenocyprididae</taxon>
        <taxon>Xenocypridinae</taxon>
        <taxon>Xenocypridinae incertae sedis</taxon>
        <taxon>Anabarilius</taxon>
    </lineage>
</organism>
<evidence type="ECO:0000256" key="5">
    <source>
        <dbReference type="ARBA" id="ARBA00012513"/>
    </source>
</evidence>
<comment type="subcellular location">
    <subcellularLocation>
        <location evidence="2">Cytoplasm</location>
    </subcellularLocation>
</comment>
<feature type="compositionally biased region" description="Polar residues" evidence="22">
    <location>
        <begin position="909"/>
        <end position="922"/>
    </location>
</feature>
<dbReference type="InterPro" id="IPR036390">
    <property type="entry name" value="WH_DNA-bd_sf"/>
</dbReference>
<dbReference type="Pfam" id="PF14438">
    <property type="entry name" value="SM-ATX"/>
    <property type="match status" value="1"/>
</dbReference>
<feature type="region of interest" description="Disordered" evidence="22">
    <location>
        <begin position="1398"/>
        <end position="1418"/>
    </location>
</feature>
<dbReference type="InterPro" id="IPR025852">
    <property type="entry name" value="SM_dom_ATX"/>
</dbReference>
<feature type="compositionally biased region" description="Basic and acidic residues" evidence="22">
    <location>
        <begin position="552"/>
        <end position="569"/>
    </location>
</feature>
<evidence type="ECO:0000313" key="26">
    <source>
        <dbReference type="Proteomes" id="UP000281406"/>
    </source>
</evidence>
<feature type="compositionally biased region" description="Low complexity" evidence="22">
    <location>
        <begin position="14"/>
        <end position="24"/>
    </location>
</feature>